<evidence type="ECO:0000256" key="2">
    <source>
        <dbReference type="ARBA" id="ARBA00023136"/>
    </source>
</evidence>
<dbReference type="GO" id="GO:0034066">
    <property type="term" value="C:Ric1-Rgp1 guanyl-nucleotide exchange factor complex"/>
    <property type="evidence" value="ECO:0007669"/>
    <property type="project" value="InterPro"/>
</dbReference>
<feature type="domain" description="RIC1 C-terminal alpha solenoid region" evidence="4">
    <location>
        <begin position="883"/>
        <end position="1039"/>
    </location>
</feature>
<protein>
    <recommendedName>
        <fullName evidence="7">Ribosome control protein 1 domain-containing protein</fullName>
    </recommendedName>
</protein>
<dbReference type="InterPro" id="IPR040096">
    <property type="entry name" value="Ric1"/>
</dbReference>
<dbReference type="GO" id="GO:0045271">
    <property type="term" value="C:respiratory chain complex I"/>
    <property type="evidence" value="ECO:0007669"/>
    <property type="project" value="InterPro"/>
</dbReference>
<evidence type="ECO:0000256" key="1">
    <source>
        <dbReference type="ARBA" id="ARBA00004370"/>
    </source>
</evidence>
<evidence type="ECO:0000313" key="5">
    <source>
        <dbReference type="EMBL" id="KAG7195761.1"/>
    </source>
</evidence>
<evidence type="ECO:0000313" key="6">
    <source>
        <dbReference type="Proteomes" id="UP000790833"/>
    </source>
</evidence>
<dbReference type="AlphaFoldDB" id="A0A9P7VEF6"/>
<comment type="caution">
    <text evidence="5">The sequence shown here is derived from an EMBL/GenBank/DDBJ whole genome shotgun (WGS) entry which is preliminary data.</text>
</comment>
<dbReference type="GO" id="GO:0000139">
    <property type="term" value="C:Golgi membrane"/>
    <property type="evidence" value="ECO:0007669"/>
    <property type="project" value="TreeGrafter"/>
</dbReference>
<dbReference type="PANTHER" id="PTHR22746:SF10">
    <property type="entry name" value="GUANINE NUCLEOTIDE EXCHANGE FACTOR SUBUNIT RIC1"/>
    <property type="match status" value="1"/>
</dbReference>
<reference evidence="5" key="1">
    <citation type="submission" date="2021-03" db="EMBL/GenBank/DDBJ databases">
        <authorList>
            <person name="Palmer J.M."/>
        </authorList>
    </citation>
    <scope>NUCLEOTIDE SEQUENCE</scope>
    <source>
        <strain evidence="5">ARV_011</strain>
    </source>
</reference>
<feature type="domain" description="Complex 1 LYR protein" evidence="3">
    <location>
        <begin position="1048"/>
        <end position="1109"/>
    </location>
</feature>
<dbReference type="Proteomes" id="UP000790833">
    <property type="component" value="Unassembled WGS sequence"/>
</dbReference>
<dbReference type="GO" id="GO:0006886">
    <property type="term" value="P:intracellular protein transport"/>
    <property type="evidence" value="ECO:0007669"/>
    <property type="project" value="InterPro"/>
</dbReference>
<organism evidence="5 6">
    <name type="scientific">Scheffersomyces spartinae</name>
    <dbReference type="NCBI Taxonomy" id="45513"/>
    <lineage>
        <taxon>Eukaryota</taxon>
        <taxon>Fungi</taxon>
        <taxon>Dikarya</taxon>
        <taxon>Ascomycota</taxon>
        <taxon>Saccharomycotina</taxon>
        <taxon>Pichiomycetes</taxon>
        <taxon>Debaryomycetaceae</taxon>
        <taxon>Scheffersomyces</taxon>
    </lineage>
</organism>
<dbReference type="Pfam" id="PF05347">
    <property type="entry name" value="Complex1_LYR"/>
    <property type="match status" value="1"/>
</dbReference>
<dbReference type="InterPro" id="IPR045299">
    <property type="entry name" value="Complex1_LYR_NDUFA6_LYRM6"/>
</dbReference>
<dbReference type="InterPro" id="IPR009771">
    <property type="entry name" value="RIC1_C"/>
</dbReference>
<dbReference type="CDD" id="cd20266">
    <property type="entry name" value="Complex1_LYR_NDUFA6_LYRM6"/>
    <property type="match status" value="1"/>
</dbReference>
<dbReference type="PANTHER" id="PTHR22746">
    <property type="entry name" value="RAB6A-GEF COMPLEX PARTNER PROTEIN 1"/>
    <property type="match status" value="1"/>
</dbReference>
<dbReference type="InterPro" id="IPR008011">
    <property type="entry name" value="Complex1_LYR_dom"/>
</dbReference>
<comment type="subcellular location">
    <subcellularLocation>
        <location evidence="1">Membrane</location>
    </subcellularLocation>
</comment>
<keyword evidence="6" id="KW-1185">Reference proteome</keyword>
<evidence type="ECO:0000259" key="3">
    <source>
        <dbReference type="Pfam" id="PF05347"/>
    </source>
</evidence>
<evidence type="ECO:0000259" key="4">
    <source>
        <dbReference type="Pfam" id="PF07064"/>
    </source>
</evidence>
<dbReference type="EMBL" id="JAHMUF010000002">
    <property type="protein sequence ID" value="KAG7195761.1"/>
    <property type="molecule type" value="Genomic_DNA"/>
</dbReference>
<dbReference type="GeneID" id="66115518"/>
<name>A0A9P7VEF6_9ASCO</name>
<dbReference type="Pfam" id="PF07064">
    <property type="entry name" value="RIC1"/>
    <property type="match status" value="1"/>
</dbReference>
<accession>A0A9P7VEF6</accession>
<dbReference type="OrthoDB" id="67540at2759"/>
<sequence>MYWIDGLPQRSISISHLEGEDVLKIVSVPHTPYLCCLTSTTVHLVEQHSLLPVTYHRRKVESLKQYGFNINIKTKIHRVKSCQLETLKYTNVMVLTDKNCIKIYQIVLSKSKGNDGIFEVNFVDSNDILQNSLPIVSTSNNLGIMDYVKQATKLIMGGGDQVPVENLEHFNNCAIDDEKNNYDINKVRISPYRMFRLTMEIDDYWLKSNSHDLILYNEKPANGGQEDMNNDNNVTSDTLKRMHYIFETINLKTSHAVTVSLKDCPNYPFHEGTRLLYVTFDVSRDQFLILNEKNELWILRYDESKSTFNSKLAFQFNKDHHKDSQSRVHVKFALNSKYSILIVALNNEIHLLKGTTKDHHQFTLLKKFTLKIIPKSITWSPNDEFFITIGQQYFRIFTKFGSCTFSSRYIKNEVDQIHHHSSEAQVEVSDWLTPKSIIVSDNSLFLYIQTQERLYEVTLLTSIVKSDLFINSRYISLINGTNKFLQFPLPTSFLPVIRQLETYHHPHHITHVGNLVCKRNSYNQLSISYGNHLAVLTPFSSRNVIEEPMPRLQQTNQALWLNFNSHFTTPFNIIDHFWFEDYLVLINRVSMFEEDNDDKNDDETELIVDEIIVLNTTHTRFAIGGEPVDFDTDLILWRHNFGNWFQSVELMHKPKNDSGSLVIQSNDKKVIILELSLNKHHGRSSSSTDLQQQQQQQEDAKDYKIFVGLNRTIHINNINSKIPLDEVTRLSLIKESHMLFHLNSGELYFLKHKLAQVGNQKNIMHEMVKIADCVESFELSEFHLGDEIVEYLCIRSGEAQVLVYDLDNGTNHLIILKDKRIVDDVMFYPFRVHQRQLSLIGIETASVAKGNYVLLWNNILYQHILYKFVESELRSMGDEDGDEDLKHTYSRYKGFPSFDHNLEILLYEQLTTNNDCTMKLLLRNLVSLIQLSPNGDSIFINCLRKIEIDYWSVFFNVLNTTPHEYMKKLITNENVELCYRFLIVYLNYKKEDGEFQSSLDSNDRNIILAIITMLDKYHKWEWCFEIMTLATAFAETTKRSLTAADMRKRVLHLYRKFIRNSQEFSNLYELDMPVSNIKTKIRQEFERNRYVKNIDITNVLYMKGQMEFQELVNFWKQQCHVLNYFDEQTSKDVPKSDFVSGFLKGN</sequence>
<gene>
    <name evidence="5" type="ORF">KQ657_002144</name>
</gene>
<dbReference type="RefSeq" id="XP_043051306.1">
    <property type="nucleotide sequence ID" value="XM_043192918.1"/>
</dbReference>
<evidence type="ECO:0008006" key="7">
    <source>
        <dbReference type="Google" id="ProtNLM"/>
    </source>
</evidence>
<keyword evidence="2" id="KW-0472">Membrane</keyword>
<dbReference type="GO" id="GO:0042147">
    <property type="term" value="P:retrograde transport, endosome to Golgi"/>
    <property type="evidence" value="ECO:0007669"/>
    <property type="project" value="TreeGrafter"/>
</dbReference>
<dbReference type="GO" id="GO:0005829">
    <property type="term" value="C:cytosol"/>
    <property type="evidence" value="ECO:0007669"/>
    <property type="project" value="TreeGrafter"/>
</dbReference>
<proteinExistence type="predicted"/>